<accession>A0A258FJ44</accession>
<sequence length="142" mass="14430">MKTRGWGSVLLAYPAAAAVGAALVAAGFAVAGVIVQAINGMTDQILAGLWITPVAFLYAFVVFLVGLAVIGTPVWLLLVRMGRTTRRDAVLAGTGLCVLAGAASIAAVGEPMASWEPWALAASLAVPGAAAGWTLHRVAYGR</sequence>
<evidence type="ECO:0000313" key="3">
    <source>
        <dbReference type="Proteomes" id="UP000215595"/>
    </source>
</evidence>
<feature type="transmembrane region" description="Helical" evidence="1">
    <location>
        <begin position="12"/>
        <end position="35"/>
    </location>
</feature>
<keyword evidence="1" id="KW-0812">Transmembrane</keyword>
<evidence type="ECO:0000256" key="1">
    <source>
        <dbReference type="SAM" id="Phobius"/>
    </source>
</evidence>
<protein>
    <submittedName>
        <fullName evidence="2">Uncharacterized protein</fullName>
    </submittedName>
</protein>
<reference evidence="2 3" key="1">
    <citation type="submission" date="2017-03" db="EMBL/GenBank/DDBJ databases">
        <title>Lifting the veil on microbial sulfur biogeochemistry in mining wastewaters.</title>
        <authorList>
            <person name="Kantor R.S."/>
            <person name="Colenbrander Nelson T."/>
            <person name="Marshall S."/>
            <person name="Bennett D."/>
            <person name="Apte S."/>
            <person name="Camacho D."/>
            <person name="Thomas B.C."/>
            <person name="Warren L.A."/>
            <person name="Banfield J.F."/>
        </authorList>
    </citation>
    <scope>NUCLEOTIDE SEQUENCE [LARGE SCALE GENOMIC DNA]</scope>
    <source>
        <strain evidence="2">32-69-9</strain>
    </source>
</reference>
<evidence type="ECO:0000313" key="2">
    <source>
        <dbReference type="EMBL" id="OYX32326.1"/>
    </source>
</evidence>
<keyword evidence="1" id="KW-0472">Membrane</keyword>
<organism evidence="2 3">
    <name type="scientific">Brevundimonas subvibrioides</name>
    <dbReference type="NCBI Taxonomy" id="74313"/>
    <lineage>
        <taxon>Bacteria</taxon>
        <taxon>Pseudomonadati</taxon>
        <taxon>Pseudomonadota</taxon>
        <taxon>Alphaproteobacteria</taxon>
        <taxon>Caulobacterales</taxon>
        <taxon>Caulobacteraceae</taxon>
        <taxon>Brevundimonas</taxon>
    </lineage>
</organism>
<comment type="caution">
    <text evidence="2">The sequence shown here is derived from an EMBL/GenBank/DDBJ whole genome shotgun (WGS) entry which is preliminary data.</text>
</comment>
<dbReference type="AlphaFoldDB" id="A0A258FJ44"/>
<dbReference type="EMBL" id="NCEB01000023">
    <property type="protein sequence ID" value="OYX32326.1"/>
    <property type="molecule type" value="Genomic_DNA"/>
</dbReference>
<proteinExistence type="predicted"/>
<gene>
    <name evidence="2" type="ORF">B7Z01_11185</name>
</gene>
<keyword evidence="1" id="KW-1133">Transmembrane helix</keyword>
<feature type="transmembrane region" description="Helical" evidence="1">
    <location>
        <begin position="115"/>
        <end position="135"/>
    </location>
</feature>
<feature type="transmembrane region" description="Helical" evidence="1">
    <location>
        <begin position="90"/>
        <end position="109"/>
    </location>
</feature>
<feature type="transmembrane region" description="Helical" evidence="1">
    <location>
        <begin position="55"/>
        <end position="78"/>
    </location>
</feature>
<dbReference type="Proteomes" id="UP000215595">
    <property type="component" value="Unassembled WGS sequence"/>
</dbReference>
<name>A0A258FJ44_9CAUL</name>